<sequence>MHKWYKRFLVQYTKATAEKEDSVYSFCSSFKGSTKFEQQHSPHLK</sequence>
<reference evidence="1" key="1">
    <citation type="submission" date="2018-02" db="EMBL/GenBank/DDBJ databases">
        <title>Rhizophora mucronata_Transcriptome.</title>
        <authorList>
            <person name="Meera S.P."/>
            <person name="Sreeshan A."/>
            <person name="Augustine A."/>
        </authorList>
    </citation>
    <scope>NUCLEOTIDE SEQUENCE</scope>
    <source>
        <tissue evidence="1">Leaf</tissue>
    </source>
</reference>
<dbReference type="EMBL" id="GGEC01050091">
    <property type="protein sequence ID" value="MBX30575.1"/>
    <property type="molecule type" value="Transcribed_RNA"/>
</dbReference>
<organism evidence="1">
    <name type="scientific">Rhizophora mucronata</name>
    <name type="common">Asiatic mangrove</name>
    <dbReference type="NCBI Taxonomy" id="61149"/>
    <lineage>
        <taxon>Eukaryota</taxon>
        <taxon>Viridiplantae</taxon>
        <taxon>Streptophyta</taxon>
        <taxon>Embryophyta</taxon>
        <taxon>Tracheophyta</taxon>
        <taxon>Spermatophyta</taxon>
        <taxon>Magnoliopsida</taxon>
        <taxon>eudicotyledons</taxon>
        <taxon>Gunneridae</taxon>
        <taxon>Pentapetalae</taxon>
        <taxon>rosids</taxon>
        <taxon>fabids</taxon>
        <taxon>Malpighiales</taxon>
        <taxon>Rhizophoraceae</taxon>
        <taxon>Rhizophora</taxon>
    </lineage>
</organism>
<proteinExistence type="predicted"/>
<name>A0A2P2MK35_RHIMU</name>
<accession>A0A2P2MK35</accession>
<dbReference type="AlphaFoldDB" id="A0A2P2MK35"/>
<protein>
    <submittedName>
        <fullName evidence="1">Uncharacterized protein MANES_09G076300</fullName>
    </submittedName>
</protein>
<evidence type="ECO:0000313" key="1">
    <source>
        <dbReference type="EMBL" id="MBX30575.1"/>
    </source>
</evidence>